<evidence type="ECO:0000313" key="2">
    <source>
        <dbReference type="Proteomes" id="UP000245383"/>
    </source>
</evidence>
<dbReference type="AlphaFoldDB" id="A0A2T9YAB9"/>
<sequence length="178" mass="20232">MQQEIQEKIFVALNDLTEKGAQQAQDIEVQDIGCGNSHERVKASMKEEERKEIIYKCPKFLYIKYTPPTLNKAATPAIRKNWACAALYGIQIALANMTRELIYDVASSITQSILNNLHKSMELPCRVPQLVESNIKPLVKNKQLDALLAAKKPPTRSKKTKRSLFFLCLQNPLAQYKQ</sequence>
<dbReference type="EMBL" id="MBFR01000325">
    <property type="protein sequence ID" value="PVU89283.1"/>
    <property type="molecule type" value="Genomic_DNA"/>
</dbReference>
<comment type="caution">
    <text evidence="1">The sequence shown here is derived from an EMBL/GenBank/DDBJ whole genome shotgun (WGS) entry which is preliminary data.</text>
</comment>
<keyword evidence="2" id="KW-1185">Reference proteome</keyword>
<organism evidence="1 2">
    <name type="scientific">Smittium simulii</name>
    <dbReference type="NCBI Taxonomy" id="133385"/>
    <lineage>
        <taxon>Eukaryota</taxon>
        <taxon>Fungi</taxon>
        <taxon>Fungi incertae sedis</taxon>
        <taxon>Zoopagomycota</taxon>
        <taxon>Kickxellomycotina</taxon>
        <taxon>Harpellomycetes</taxon>
        <taxon>Harpellales</taxon>
        <taxon>Legeriomycetaceae</taxon>
        <taxon>Smittium</taxon>
    </lineage>
</organism>
<proteinExistence type="predicted"/>
<name>A0A2T9YAB9_9FUNG</name>
<protein>
    <submittedName>
        <fullName evidence="1">Uncharacterized protein</fullName>
    </submittedName>
</protein>
<gene>
    <name evidence="1" type="ORF">BB561_005437</name>
</gene>
<reference evidence="1 2" key="1">
    <citation type="journal article" date="2018" name="MBio">
        <title>Comparative Genomics Reveals the Core Gene Toolbox for the Fungus-Insect Symbiosis.</title>
        <authorList>
            <person name="Wang Y."/>
            <person name="Stata M."/>
            <person name="Wang W."/>
            <person name="Stajich J.E."/>
            <person name="White M.M."/>
            <person name="Moncalvo J.M."/>
        </authorList>
    </citation>
    <scope>NUCLEOTIDE SEQUENCE [LARGE SCALE GENOMIC DNA]</scope>
    <source>
        <strain evidence="1 2">SWE-8-4</strain>
    </source>
</reference>
<dbReference type="OrthoDB" id="5545891at2759"/>
<evidence type="ECO:0000313" key="1">
    <source>
        <dbReference type="EMBL" id="PVU89283.1"/>
    </source>
</evidence>
<dbReference type="Proteomes" id="UP000245383">
    <property type="component" value="Unassembled WGS sequence"/>
</dbReference>
<accession>A0A2T9YAB9</accession>